<dbReference type="GO" id="GO:0046872">
    <property type="term" value="F:metal ion binding"/>
    <property type="evidence" value="ECO:0007669"/>
    <property type="project" value="UniProtKB-KW"/>
</dbReference>
<accession>A0A1Q3CQ85</accession>
<evidence type="ECO:0000256" key="3">
    <source>
        <dbReference type="PIRSR" id="PIRSR601019-2"/>
    </source>
</evidence>
<dbReference type="Pfam" id="PF00503">
    <property type="entry name" value="G-alpha"/>
    <property type="match status" value="1"/>
</dbReference>
<dbReference type="OrthoDB" id="1702343at2759"/>
<dbReference type="GO" id="GO:0001664">
    <property type="term" value="F:G protein-coupled receptor binding"/>
    <property type="evidence" value="ECO:0007669"/>
    <property type="project" value="TreeGrafter"/>
</dbReference>
<dbReference type="EMBL" id="BDDD01002592">
    <property type="protein sequence ID" value="GAV82292.1"/>
    <property type="molecule type" value="Genomic_DNA"/>
</dbReference>
<reference evidence="5" key="1">
    <citation type="submission" date="2016-04" db="EMBL/GenBank/DDBJ databases">
        <title>Cephalotus genome sequencing.</title>
        <authorList>
            <person name="Fukushima K."/>
            <person name="Hasebe M."/>
            <person name="Fang X."/>
        </authorList>
    </citation>
    <scope>NUCLEOTIDE SEQUENCE [LARGE SCALE GENOMIC DNA]</scope>
    <source>
        <strain evidence="5">cv. St1</strain>
    </source>
</reference>
<dbReference type="InParanoid" id="A0A1Q3CQ85"/>
<evidence type="ECO:0000313" key="5">
    <source>
        <dbReference type="Proteomes" id="UP000187406"/>
    </source>
</evidence>
<dbReference type="Gene3D" id="1.10.400.10">
    <property type="entry name" value="GI Alpha 1, domain 2-like"/>
    <property type="match status" value="1"/>
</dbReference>
<dbReference type="Proteomes" id="UP000187406">
    <property type="component" value="Unassembled WGS sequence"/>
</dbReference>
<keyword evidence="3" id="KW-0460">Magnesium</keyword>
<keyword evidence="5" id="KW-1185">Reference proteome</keyword>
<comment type="caution">
    <text evidence="4">The sequence shown here is derived from an EMBL/GenBank/DDBJ whole genome shotgun (WGS) entry which is preliminary data.</text>
</comment>
<sequence length="107" mass="12121">GDLDTFFPAATSEYASVIDEIWKDVAIQEAYKRREGLHHLPDVAKYFLDRAIEIWSNAYEPSEKDILYAEGVNQSNGLASIEFSCDDRSPVSELNNENFDLPPPLIK</sequence>
<dbReference type="GO" id="GO:0005525">
    <property type="term" value="F:GTP binding"/>
    <property type="evidence" value="ECO:0007669"/>
    <property type="project" value="UniProtKB-KW"/>
</dbReference>
<name>A0A1Q3CQ85_CEPFO</name>
<dbReference type="GO" id="GO:0005834">
    <property type="term" value="C:heterotrimeric G-protein complex"/>
    <property type="evidence" value="ECO:0007669"/>
    <property type="project" value="TreeGrafter"/>
</dbReference>
<dbReference type="GO" id="GO:0003924">
    <property type="term" value="F:GTPase activity"/>
    <property type="evidence" value="ECO:0007669"/>
    <property type="project" value="InterPro"/>
</dbReference>
<dbReference type="GO" id="GO:0031683">
    <property type="term" value="F:G-protein beta/gamma-subunit complex binding"/>
    <property type="evidence" value="ECO:0007669"/>
    <property type="project" value="InterPro"/>
</dbReference>
<evidence type="ECO:0000313" key="4">
    <source>
        <dbReference type="EMBL" id="GAV82292.1"/>
    </source>
</evidence>
<dbReference type="SUPFAM" id="SSF47895">
    <property type="entry name" value="Transducin (alpha subunit), insertion domain"/>
    <property type="match status" value="1"/>
</dbReference>
<protein>
    <submittedName>
        <fullName evidence="4">G-alpha domain-containing protein</fullName>
    </submittedName>
</protein>
<keyword evidence="1" id="KW-0547">Nucleotide-binding</keyword>
<evidence type="ECO:0000256" key="2">
    <source>
        <dbReference type="ARBA" id="ARBA00023134"/>
    </source>
</evidence>
<organism evidence="4 5">
    <name type="scientific">Cephalotus follicularis</name>
    <name type="common">Albany pitcher plant</name>
    <dbReference type="NCBI Taxonomy" id="3775"/>
    <lineage>
        <taxon>Eukaryota</taxon>
        <taxon>Viridiplantae</taxon>
        <taxon>Streptophyta</taxon>
        <taxon>Embryophyta</taxon>
        <taxon>Tracheophyta</taxon>
        <taxon>Spermatophyta</taxon>
        <taxon>Magnoliopsida</taxon>
        <taxon>eudicotyledons</taxon>
        <taxon>Gunneridae</taxon>
        <taxon>Pentapetalae</taxon>
        <taxon>rosids</taxon>
        <taxon>fabids</taxon>
        <taxon>Oxalidales</taxon>
        <taxon>Cephalotaceae</taxon>
        <taxon>Cephalotus</taxon>
    </lineage>
</organism>
<proteinExistence type="predicted"/>
<keyword evidence="2" id="KW-0342">GTP-binding</keyword>
<feature type="binding site" evidence="3">
    <location>
        <position position="75"/>
    </location>
    <ligand>
        <name>Mg(2+)</name>
        <dbReference type="ChEBI" id="CHEBI:18420"/>
    </ligand>
</feature>
<dbReference type="PANTHER" id="PTHR10218">
    <property type="entry name" value="GTP-BINDING PROTEIN ALPHA SUBUNIT"/>
    <property type="match status" value="1"/>
</dbReference>
<dbReference type="InterPro" id="IPR001019">
    <property type="entry name" value="Gprotein_alpha_su"/>
</dbReference>
<dbReference type="AlphaFoldDB" id="A0A1Q3CQ85"/>
<dbReference type="GO" id="GO:0005737">
    <property type="term" value="C:cytoplasm"/>
    <property type="evidence" value="ECO:0007669"/>
    <property type="project" value="TreeGrafter"/>
</dbReference>
<dbReference type="GO" id="GO:0007188">
    <property type="term" value="P:adenylate cyclase-modulating G protein-coupled receptor signaling pathway"/>
    <property type="evidence" value="ECO:0007669"/>
    <property type="project" value="TreeGrafter"/>
</dbReference>
<gene>
    <name evidence="4" type="ORF">CFOL_v3_25744</name>
</gene>
<evidence type="ECO:0000256" key="1">
    <source>
        <dbReference type="ARBA" id="ARBA00022741"/>
    </source>
</evidence>
<dbReference type="STRING" id="3775.A0A1Q3CQ85"/>
<feature type="non-terminal residue" evidence="4">
    <location>
        <position position="1"/>
    </location>
</feature>
<keyword evidence="3" id="KW-0479">Metal-binding</keyword>
<dbReference type="PANTHER" id="PTHR10218:SF317">
    <property type="entry name" value="EXTRA-LARGE GUANINE NUCLEOTIDE-BINDING PROTEIN 3-LIKE"/>
    <property type="match status" value="1"/>
</dbReference>
<dbReference type="InterPro" id="IPR011025">
    <property type="entry name" value="GproteinA_insert"/>
</dbReference>